<proteinExistence type="inferred from homology"/>
<reference evidence="7 8" key="1">
    <citation type="journal article" date="2023" name="G3 (Bethesda)">
        <title>A chromosome-level genome assembly of Zasmidium syzygii isolated from banana leaves.</title>
        <authorList>
            <person name="van Westerhoven A.C."/>
            <person name="Mehrabi R."/>
            <person name="Talebi R."/>
            <person name="Steentjes M.B.F."/>
            <person name="Corcolon B."/>
            <person name="Chong P.A."/>
            <person name="Kema G.H.J."/>
            <person name="Seidl M.F."/>
        </authorList>
    </citation>
    <scope>NUCLEOTIDE SEQUENCE [LARGE SCALE GENOMIC DNA]</scope>
    <source>
        <strain evidence="7 8">P124</strain>
    </source>
</reference>
<dbReference type="Gene3D" id="3.50.50.60">
    <property type="entry name" value="FAD/NAD(P)-binding domain"/>
    <property type="match status" value="1"/>
</dbReference>
<dbReference type="InterPro" id="IPR012941">
    <property type="entry name" value="Phe_hydrox_C_dim_dom"/>
</dbReference>
<gene>
    <name evidence="7" type="ORF">PRZ48_005879</name>
</gene>
<organism evidence="7 8">
    <name type="scientific">Zasmidium cellare</name>
    <name type="common">Wine cellar mold</name>
    <name type="synonym">Racodium cellare</name>
    <dbReference type="NCBI Taxonomy" id="395010"/>
    <lineage>
        <taxon>Eukaryota</taxon>
        <taxon>Fungi</taxon>
        <taxon>Dikarya</taxon>
        <taxon>Ascomycota</taxon>
        <taxon>Pezizomycotina</taxon>
        <taxon>Dothideomycetes</taxon>
        <taxon>Dothideomycetidae</taxon>
        <taxon>Mycosphaerellales</taxon>
        <taxon>Mycosphaerellaceae</taxon>
        <taxon>Zasmidium</taxon>
    </lineage>
</organism>
<feature type="domain" description="FAD-binding" evidence="5">
    <location>
        <begin position="11"/>
        <end position="370"/>
    </location>
</feature>
<dbReference type="InterPro" id="IPR002938">
    <property type="entry name" value="FAD-bd"/>
</dbReference>
<evidence type="ECO:0000256" key="2">
    <source>
        <dbReference type="ARBA" id="ARBA00022630"/>
    </source>
</evidence>
<dbReference type="Pfam" id="PF07976">
    <property type="entry name" value="Phe_hydrox_dim"/>
    <property type="match status" value="1"/>
</dbReference>
<dbReference type="EMBL" id="JAXOVC010000004">
    <property type="protein sequence ID" value="KAK4502454.1"/>
    <property type="molecule type" value="Genomic_DNA"/>
</dbReference>
<keyword evidence="8" id="KW-1185">Reference proteome</keyword>
<comment type="caution">
    <text evidence="7">The sequence shown here is derived from an EMBL/GenBank/DDBJ whole genome shotgun (WGS) entry which is preliminary data.</text>
</comment>
<evidence type="ECO:0000259" key="5">
    <source>
        <dbReference type="Pfam" id="PF01494"/>
    </source>
</evidence>
<dbReference type="InterPro" id="IPR036188">
    <property type="entry name" value="FAD/NAD-bd_sf"/>
</dbReference>
<dbReference type="Proteomes" id="UP001305779">
    <property type="component" value="Unassembled WGS sequence"/>
</dbReference>
<dbReference type="SUPFAM" id="SSF52833">
    <property type="entry name" value="Thioredoxin-like"/>
    <property type="match status" value="1"/>
</dbReference>
<dbReference type="InterPro" id="IPR036249">
    <property type="entry name" value="Thioredoxin-like_sf"/>
</dbReference>
<dbReference type="PANTHER" id="PTHR43004:SF5">
    <property type="entry name" value="FAD-BINDING DOMAIN-CONTAINING PROTEIN"/>
    <property type="match status" value="1"/>
</dbReference>
<keyword evidence="4" id="KW-0560">Oxidoreductase</keyword>
<sequence>MSSESNAMSPKVDVFISGAGPVGLLLAYHLTKLHHSVWIVDSADKASPDFPMYGRASTLFARSLEMLDQLDLYDDMAQEGLHSCQTFTYRNGERVHGRGWKIFENPGKLGTFFEETMNLRLKFSEDIIRGRLEELGGEVHAPWKVVGLEVDESAQDDYKCRVECIDPEGKTQQVRARYVVGADGGSSAVRKLADIPFVGQRKDRHWVRMDGVVKTSIPEARNGFGSVESPTHGQVLWLALDHGATRIGYALTDKLFEKYGRNMTQEQAVHEAKVAVAPFELEFERVDWHTVYGIQQCVAERLVDKGRIVLAGDAAHTHSSGLAQGMNTGIHDVVNLSWRLAGVMKGWYGPAVLQNYSDERRGVAQQLIENDKIASMLIGGERPEQFKGRPEDNMALLGEYLEQTSGFALGVQISYPKNLLNDADNALGSVRDLPGHRAADVLVRKPGLRKQTIRLHELMKYNGKFRVLVFTGKPHLSRPLLQSLRLQVDKHQKQFAHAVDFITVIDGHGKALDEHLGVQRFGNAFWDGDNTAHSKFGAAENLGCIVVVRPDGIVGASAALDHFEAKIVPYFERIILGPVAQKAPLTNGSVGVGQLINPFENNLEHSRKNAAMLA</sequence>
<dbReference type="SUPFAM" id="SSF54373">
    <property type="entry name" value="FAD-linked reductases, C-terminal domain"/>
    <property type="match status" value="1"/>
</dbReference>
<dbReference type="Pfam" id="PF01494">
    <property type="entry name" value="FAD_binding_3"/>
    <property type="match status" value="1"/>
</dbReference>
<accession>A0ABR0EM56</accession>
<keyword evidence="3" id="KW-0274">FAD</keyword>
<dbReference type="InterPro" id="IPR038220">
    <property type="entry name" value="PHOX_C_sf"/>
</dbReference>
<dbReference type="PRINTS" id="PR00420">
    <property type="entry name" value="RNGMNOXGNASE"/>
</dbReference>
<keyword evidence="2" id="KW-0285">Flavoprotein</keyword>
<evidence type="ECO:0000313" key="8">
    <source>
        <dbReference type="Proteomes" id="UP001305779"/>
    </source>
</evidence>
<dbReference type="Gene3D" id="3.30.9.10">
    <property type="entry name" value="D-Amino Acid Oxidase, subunit A, domain 2"/>
    <property type="match status" value="1"/>
</dbReference>
<dbReference type="SUPFAM" id="SSF51905">
    <property type="entry name" value="FAD/NAD(P)-binding domain"/>
    <property type="match status" value="1"/>
</dbReference>
<dbReference type="InterPro" id="IPR050641">
    <property type="entry name" value="RIFMO-like"/>
</dbReference>
<evidence type="ECO:0000256" key="4">
    <source>
        <dbReference type="ARBA" id="ARBA00023002"/>
    </source>
</evidence>
<dbReference type="Gene3D" id="3.40.30.20">
    <property type="match status" value="1"/>
</dbReference>
<comment type="similarity">
    <text evidence="1">Belongs to the PheA/TfdB FAD monooxygenase family.</text>
</comment>
<evidence type="ECO:0000256" key="3">
    <source>
        <dbReference type="ARBA" id="ARBA00022827"/>
    </source>
</evidence>
<feature type="domain" description="Phenol hydroxylase-like C-terminal dimerisation" evidence="6">
    <location>
        <begin position="451"/>
        <end position="575"/>
    </location>
</feature>
<evidence type="ECO:0000313" key="7">
    <source>
        <dbReference type="EMBL" id="KAK4502454.1"/>
    </source>
</evidence>
<evidence type="ECO:0000259" key="6">
    <source>
        <dbReference type="Pfam" id="PF07976"/>
    </source>
</evidence>
<evidence type="ECO:0000256" key="1">
    <source>
        <dbReference type="ARBA" id="ARBA00007801"/>
    </source>
</evidence>
<evidence type="ECO:0008006" key="9">
    <source>
        <dbReference type="Google" id="ProtNLM"/>
    </source>
</evidence>
<dbReference type="PANTHER" id="PTHR43004">
    <property type="entry name" value="TRK SYSTEM POTASSIUM UPTAKE PROTEIN"/>
    <property type="match status" value="1"/>
</dbReference>
<name>A0ABR0EM56_ZASCE</name>
<protein>
    <recommendedName>
        <fullName evidence="9">FAD-binding domain-containing protein</fullName>
    </recommendedName>
</protein>